<keyword evidence="2" id="KW-1185">Reference proteome</keyword>
<sequence length="21" mass="2418">MYNSTDADDLRAQLTVCWCVI</sequence>
<dbReference type="AlphaFoldDB" id="A0A182WJP1"/>
<name>A0A182WJP1_9DIPT</name>
<accession>A0A182WJP1</accession>
<dbReference type="VEuPathDB" id="VectorBase:AMIN010595"/>
<dbReference type="Proteomes" id="UP000075920">
    <property type="component" value="Unassembled WGS sequence"/>
</dbReference>
<reference evidence="1" key="2">
    <citation type="submission" date="2020-05" db="UniProtKB">
        <authorList>
            <consortium name="EnsemblMetazoa"/>
        </authorList>
    </citation>
    <scope>IDENTIFICATION</scope>
    <source>
        <strain evidence="1">MINIMUS1</strain>
    </source>
</reference>
<dbReference type="EnsemblMetazoa" id="AMIN010595-RA">
    <property type="protein sequence ID" value="AMIN010595-PA"/>
    <property type="gene ID" value="AMIN010595"/>
</dbReference>
<reference evidence="2" key="1">
    <citation type="submission" date="2013-03" db="EMBL/GenBank/DDBJ databases">
        <title>The Genome Sequence of Anopheles minimus MINIMUS1.</title>
        <authorList>
            <consortium name="The Broad Institute Genomics Platform"/>
            <person name="Neafsey D.E."/>
            <person name="Walton C."/>
            <person name="Walker B."/>
            <person name="Young S.K."/>
            <person name="Zeng Q."/>
            <person name="Gargeya S."/>
            <person name="Fitzgerald M."/>
            <person name="Haas B."/>
            <person name="Abouelleil A."/>
            <person name="Allen A.W."/>
            <person name="Alvarado L."/>
            <person name="Arachchi H.M."/>
            <person name="Berlin A.M."/>
            <person name="Chapman S.B."/>
            <person name="Gainer-Dewar J."/>
            <person name="Goldberg J."/>
            <person name="Griggs A."/>
            <person name="Gujja S."/>
            <person name="Hansen M."/>
            <person name="Howarth C."/>
            <person name="Imamovic A."/>
            <person name="Ireland A."/>
            <person name="Larimer J."/>
            <person name="McCowan C."/>
            <person name="Murphy C."/>
            <person name="Pearson M."/>
            <person name="Poon T.W."/>
            <person name="Priest M."/>
            <person name="Roberts A."/>
            <person name="Saif S."/>
            <person name="Shea T."/>
            <person name="Sisk P."/>
            <person name="Sykes S."/>
            <person name="Wortman J."/>
            <person name="Nusbaum C."/>
            <person name="Birren B."/>
        </authorList>
    </citation>
    <scope>NUCLEOTIDE SEQUENCE [LARGE SCALE GENOMIC DNA]</scope>
    <source>
        <strain evidence="2">MINIMUS1</strain>
    </source>
</reference>
<proteinExistence type="predicted"/>
<evidence type="ECO:0000313" key="1">
    <source>
        <dbReference type="EnsemblMetazoa" id="AMIN010595-PA"/>
    </source>
</evidence>
<evidence type="ECO:0000313" key="2">
    <source>
        <dbReference type="Proteomes" id="UP000075920"/>
    </source>
</evidence>
<organism evidence="1 2">
    <name type="scientific">Anopheles minimus</name>
    <dbReference type="NCBI Taxonomy" id="112268"/>
    <lineage>
        <taxon>Eukaryota</taxon>
        <taxon>Metazoa</taxon>
        <taxon>Ecdysozoa</taxon>
        <taxon>Arthropoda</taxon>
        <taxon>Hexapoda</taxon>
        <taxon>Insecta</taxon>
        <taxon>Pterygota</taxon>
        <taxon>Neoptera</taxon>
        <taxon>Endopterygota</taxon>
        <taxon>Diptera</taxon>
        <taxon>Nematocera</taxon>
        <taxon>Culicoidea</taxon>
        <taxon>Culicidae</taxon>
        <taxon>Anophelinae</taxon>
        <taxon>Anopheles</taxon>
    </lineage>
</organism>
<protein>
    <submittedName>
        <fullName evidence="1">Uncharacterized protein</fullName>
    </submittedName>
</protein>